<dbReference type="Gene3D" id="3.90.870.50">
    <property type="match status" value="1"/>
</dbReference>
<feature type="domain" description="Acylphosphatase-like" evidence="10">
    <location>
        <begin position="3"/>
        <end position="90"/>
    </location>
</feature>
<evidence type="ECO:0000256" key="6">
    <source>
        <dbReference type="ARBA" id="ARBA00022833"/>
    </source>
</evidence>
<evidence type="ECO:0000256" key="5">
    <source>
        <dbReference type="ARBA" id="ARBA00022771"/>
    </source>
</evidence>
<dbReference type="EMBL" id="FUXU01000037">
    <property type="protein sequence ID" value="SKA57871.1"/>
    <property type="molecule type" value="Genomic_DNA"/>
</dbReference>
<comment type="catalytic activity">
    <reaction evidence="9">
        <text>an acyl phosphate + H2O = a carboxylate + phosphate + H(+)</text>
        <dbReference type="Rhea" id="RHEA:14965"/>
        <dbReference type="ChEBI" id="CHEBI:15377"/>
        <dbReference type="ChEBI" id="CHEBI:15378"/>
        <dbReference type="ChEBI" id="CHEBI:29067"/>
        <dbReference type="ChEBI" id="CHEBI:43474"/>
        <dbReference type="ChEBI" id="CHEBI:59918"/>
        <dbReference type="EC" id="3.6.1.7"/>
    </reaction>
</comment>
<dbReference type="Proteomes" id="UP000190162">
    <property type="component" value="Unassembled WGS sequence"/>
</dbReference>
<evidence type="ECO:0000256" key="8">
    <source>
        <dbReference type="PIRNR" id="PIRNR006256"/>
    </source>
</evidence>
<keyword evidence="13" id="KW-1185">Reference proteome</keyword>
<keyword evidence="6" id="KW-0862">Zinc</keyword>
<dbReference type="OrthoDB" id="9808093at2"/>
<comment type="catalytic activity">
    <reaction evidence="7 8">
        <text>C-terminal L-cysteinyl-[HypE protein] + carbamoyl phosphate + ATP + H2O = C-terminal S-carboxamide-L-cysteinyl-[HypE protein] + AMP + phosphate + diphosphate + H(+)</text>
        <dbReference type="Rhea" id="RHEA:55636"/>
        <dbReference type="Rhea" id="RHEA-COMP:14247"/>
        <dbReference type="Rhea" id="RHEA-COMP:14392"/>
        <dbReference type="ChEBI" id="CHEBI:15377"/>
        <dbReference type="ChEBI" id="CHEBI:15378"/>
        <dbReference type="ChEBI" id="CHEBI:30616"/>
        <dbReference type="ChEBI" id="CHEBI:33019"/>
        <dbReference type="ChEBI" id="CHEBI:43474"/>
        <dbReference type="ChEBI" id="CHEBI:58228"/>
        <dbReference type="ChEBI" id="CHEBI:76913"/>
        <dbReference type="ChEBI" id="CHEBI:139126"/>
        <dbReference type="ChEBI" id="CHEBI:456215"/>
    </reaction>
</comment>
<protein>
    <recommendedName>
        <fullName evidence="8">Carbamoyltransferase HypF</fullName>
        <ecNumber evidence="8">6.2.-.-</ecNumber>
    </recommendedName>
</protein>
<name>A0A1T4UZS8_9GAMM</name>
<dbReference type="Pfam" id="PF00708">
    <property type="entry name" value="Acylphosphatase"/>
    <property type="match status" value="1"/>
</dbReference>
<dbReference type="InterPro" id="IPR017945">
    <property type="entry name" value="DHBP_synth_RibB-like_a/b_dom"/>
</dbReference>
<evidence type="ECO:0000313" key="12">
    <source>
        <dbReference type="EMBL" id="SKA57871.1"/>
    </source>
</evidence>
<dbReference type="AlphaFoldDB" id="A0A1T4UZS8"/>
<dbReference type="SUPFAM" id="SSF54975">
    <property type="entry name" value="Acylphosphatase/BLUF domain-like"/>
    <property type="match status" value="1"/>
</dbReference>
<sequence>MSGYRIRIRGVVQGVGFRPAVWRVARVLSLKGHVLNDGEGVIVELWCEAEHARAFINAIKQECPPLAAIRSIEIDTVKLSHPPDSFSIVESHETPQINAGIPADAAVCQACIDETLDPGSRRYRYPFTNCTHCGPRLTIISSLPYDRPKTSMASFELCQQCLNEYKNPEDRRFHAQPIACPECGPSVWLCGHTAGETEVLCHPDGKDGCDAIEIAAYFLKQGKIVAVKGVGGFHLVCDATNETAVNCLRTRKRRPDKPFAVMMKDAEQVMTYCKPSQEGLLALQSAPSPVVIMPRGRVTASRAGVKYDSVEYSGIEFPAIAPSVAPKLHELGIMLPPSPLHILLCRYADVPLVMTSANLSGNPQCTDNLAALEDLKDIADYWLMHNRDIVVRADDSVFRQTDSGLQLLRRARGMAPSPISLPKGFESAPKVLALGGEVKNAFCLLSEHGAILSQYIGDLESLNVLEDFERMLEHYQTLYRFVPQCVAVDRHPEYLSTKYGKSTFDPAFIHEVQHHHAHVAACMGDNQLPIDHDNVLGVVFDGLGFGEDGSLWGGEFLIANYRSYTRVGALRPAALPGATQAIVQPWRNLIARLHQASLEHHDFPHLHLDNRAVDTLLAMIETGVNSPQCSSAGRLFDAVSAALCVCIGTQTYEGQAAIKLEALATLSDIGCAESYPFDIVPGDTVTLDPAPMWPMLLNDIQQGVASTVIARKFHQSLAEAISQMVMHLSQTLCVSPKVVLTGGVFQNRLLLDLTTKKLSNCGIEVLIHRHIPANDGGLAFGQALVTAAVSLSGNTQSVLEP</sequence>
<dbReference type="InterPro" id="IPR011125">
    <property type="entry name" value="Znf_HypF"/>
</dbReference>
<dbReference type="Gene3D" id="3.30.420.40">
    <property type="match status" value="1"/>
</dbReference>
<dbReference type="GO" id="GO:0051604">
    <property type="term" value="P:protein maturation"/>
    <property type="evidence" value="ECO:0007669"/>
    <property type="project" value="TreeGrafter"/>
</dbReference>
<keyword evidence="9" id="KW-0378">Hydrolase</keyword>
<dbReference type="PROSITE" id="PS51163">
    <property type="entry name" value="YRDC"/>
    <property type="match status" value="1"/>
</dbReference>
<dbReference type="GO" id="GO:0016874">
    <property type="term" value="F:ligase activity"/>
    <property type="evidence" value="ECO:0007669"/>
    <property type="project" value="UniProtKB-UniRule"/>
</dbReference>
<dbReference type="Pfam" id="PF22521">
    <property type="entry name" value="HypF_C_2"/>
    <property type="match status" value="1"/>
</dbReference>
<dbReference type="Gene3D" id="3.30.420.360">
    <property type="match status" value="1"/>
</dbReference>
<reference evidence="13" key="1">
    <citation type="submission" date="2017-02" db="EMBL/GenBank/DDBJ databases">
        <authorList>
            <person name="Varghese N."/>
            <person name="Submissions S."/>
        </authorList>
    </citation>
    <scope>NUCLEOTIDE SEQUENCE [LARGE SCALE GENOMIC DNA]</scope>
    <source>
        <strain evidence="13">DSM 22720</strain>
    </source>
</reference>
<dbReference type="InterPro" id="IPR004421">
    <property type="entry name" value="Carbamoyltransferase_HypF"/>
</dbReference>
<evidence type="ECO:0000256" key="2">
    <source>
        <dbReference type="ARBA" id="ARBA00008097"/>
    </source>
</evidence>
<comment type="similarity">
    <text evidence="2 8">Belongs to the carbamoyltransferase HypF family.</text>
</comment>
<dbReference type="Gene3D" id="3.30.110.120">
    <property type="match status" value="1"/>
</dbReference>
<evidence type="ECO:0000256" key="9">
    <source>
        <dbReference type="PROSITE-ProRule" id="PRU00520"/>
    </source>
</evidence>
<proteinExistence type="inferred from homology"/>
<dbReference type="InterPro" id="IPR041440">
    <property type="entry name" value="HypF_C"/>
</dbReference>
<dbReference type="InterPro" id="IPR017968">
    <property type="entry name" value="Acylphosphatase_CS"/>
</dbReference>
<dbReference type="GO" id="GO:0008270">
    <property type="term" value="F:zinc ion binding"/>
    <property type="evidence" value="ECO:0007669"/>
    <property type="project" value="UniProtKB-KW"/>
</dbReference>
<dbReference type="GO" id="GO:0003725">
    <property type="term" value="F:double-stranded RNA binding"/>
    <property type="evidence" value="ECO:0007669"/>
    <property type="project" value="InterPro"/>
</dbReference>
<feature type="domain" description="YrdC-like" evidence="11">
    <location>
        <begin position="209"/>
        <end position="413"/>
    </location>
</feature>
<evidence type="ECO:0000259" key="10">
    <source>
        <dbReference type="PROSITE" id="PS51160"/>
    </source>
</evidence>
<comment type="pathway">
    <text evidence="1 8">Protein modification; [NiFe] hydrogenase maturation.</text>
</comment>
<dbReference type="PIRSF" id="PIRSF006256">
    <property type="entry name" value="CMPcnvr_hdrg_mat"/>
    <property type="match status" value="1"/>
</dbReference>
<keyword evidence="5" id="KW-0863">Zinc-finger</keyword>
<dbReference type="PANTHER" id="PTHR42959">
    <property type="entry name" value="CARBAMOYLTRANSFERASE"/>
    <property type="match status" value="1"/>
</dbReference>
<dbReference type="Pfam" id="PF01300">
    <property type="entry name" value="Sua5_yciO_yrdC"/>
    <property type="match status" value="1"/>
</dbReference>
<dbReference type="PROSITE" id="PS00150">
    <property type="entry name" value="ACYLPHOSPHATASE_1"/>
    <property type="match status" value="1"/>
</dbReference>
<feature type="active site" evidence="9">
    <location>
        <position position="18"/>
    </location>
</feature>
<dbReference type="UniPathway" id="UPA00335"/>
<evidence type="ECO:0000313" key="13">
    <source>
        <dbReference type="Proteomes" id="UP000190162"/>
    </source>
</evidence>
<keyword evidence="3" id="KW-0436">Ligase</keyword>
<evidence type="ECO:0000256" key="7">
    <source>
        <dbReference type="ARBA" id="ARBA00048220"/>
    </source>
</evidence>
<dbReference type="InterPro" id="IPR051060">
    <property type="entry name" value="Carbamoyltrans_HypF-like"/>
</dbReference>
<dbReference type="InterPro" id="IPR006070">
    <property type="entry name" value="Sua5-like_dom"/>
</dbReference>
<dbReference type="PROSITE" id="PS51160">
    <property type="entry name" value="ACYLPHOSPHATASE_3"/>
    <property type="match status" value="1"/>
</dbReference>
<evidence type="ECO:0000256" key="4">
    <source>
        <dbReference type="ARBA" id="ARBA00022723"/>
    </source>
</evidence>
<dbReference type="SUPFAM" id="SSF55821">
    <property type="entry name" value="YrdC/RibB"/>
    <property type="match status" value="1"/>
</dbReference>
<dbReference type="InterPro" id="IPR036046">
    <property type="entry name" value="Acylphosphatase-like_dom_sf"/>
</dbReference>
<dbReference type="NCBIfam" id="TIGR00143">
    <property type="entry name" value="hypF"/>
    <property type="match status" value="1"/>
</dbReference>
<dbReference type="GO" id="GO:0003998">
    <property type="term" value="F:acylphosphatase activity"/>
    <property type="evidence" value="ECO:0007669"/>
    <property type="project" value="UniProtKB-EC"/>
</dbReference>
<dbReference type="RefSeq" id="WP_078753114.1">
    <property type="nucleotide sequence ID" value="NZ_FUXU01000037.1"/>
</dbReference>
<dbReference type="Pfam" id="PF07503">
    <property type="entry name" value="zf-HYPF"/>
    <property type="match status" value="2"/>
</dbReference>
<dbReference type="InterPro" id="IPR043129">
    <property type="entry name" value="ATPase_NBD"/>
</dbReference>
<dbReference type="SUPFAM" id="SSF53067">
    <property type="entry name" value="Actin-like ATPase domain"/>
    <property type="match status" value="1"/>
</dbReference>
<dbReference type="InterPro" id="IPR055128">
    <property type="entry name" value="HypF_C_2"/>
</dbReference>
<keyword evidence="4" id="KW-0479">Metal-binding</keyword>
<dbReference type="EC" id="6.2.-.-" evidence="8"/>
<accession>A0A1T4UZS8</accession>
<dbReference type="Pfam" id="PF17788">
    <property type="entry name" value="HypF_C"/>
    <property type="match status" value="1"/>
</dbReference>
<evidence type="ECO:0000256" key="1">
    <source>
        <dbReference type="ARBA" id="ARBA00004711"/>
    </source>
</evidence>
<gene>
    <name evidence="12" type="ORF">SAMN02745132_02835</name>
</gene>
<dbReference type="GO" id="GO:0016743">
    <property type="term" value="F:carboxyl- or carbamoyltransferase activity"/>
    <property type="evidence" value="ECO:0007669"/>
    <property type="project" value="UniProtKB-UniRule"/>
</dbReference>
<evidence type="ECO:0000259" key="11">
    <source>
        <dbReference type="PROSITE" id="PS51163"/>
    </source>
</evidence>
<evidence type="ECO:0000256" key="3">
    <source>
        <dbReference type="ARBA" id="ARBA00022598"/>
    </source>
</evidence>
<dbReference type="PANTHER" id="PTHR42959:SF1">
    <property type="entry name" value="CARBAMOYLTRANSFERASE HYPF"/>
    <property type="match status" value="1"/>
</dbReference>
<feature type="active site" evidence="9">
    <location>
        <position position="36"/>
    </location>
</feature>
<organism evidence="12 13">
    <name type="scientific">Enterovibrio nigricans DSM 22720</name>
    <dbReference type="NCBI Taxonomy" id="1121868"/>
    <lineage>
        <taxon>Bacteria</taxon>
        <taxon>Pseudomonadati</taxon>
        <taxon>Pseudomonadota</taxon>
        <taxon>Gammaproteobacteria</taxon>
        <taxon>Vibrionales</taxon>
        <taxon>Vibrionaceae</taxon>
        <taxon>Enterovibrio</taxon>
    </lineage>
</organism>
<dbReference type="InterPro" id="IPR001792">
    <property type="entry name" value="Acylphosphatase-like_dom"/>
</dbReference>
<comment type="function">
    <text evidence="8">Involved in the maturation of [NiFe] hydrogenases. Along with HypE, it catalyzes the synthesis of the CN ligands of the active site iron of [NiFe]-hydrogenases. HypF functions as a carbamoyl transferase using carbamoylphosphate as a substrate and transferring the carboxamido moiety in an ATP-dependent reaction to the thiolate of the C-terminal cysteine of HypE yielding a protein-S-carboxamide.</text>
</comment>